<keyword evidence="3" id="KW-1185">Reference proteome</keyword>
<name>A0A895YAB9_9ACTN</name>
<dbReference type="EMBL" id="CP070499">
    <property type="protein sequence ID" value="QSB13245.1"/>
    <property type="molecule type" value="Genomic_DNA"/>
</dbReference>
<dbReference type="Proteomes" id="UP000662857">
    <property type="component" value="Chromosome"/>
</dbReference>
<reference evidence="2" key="1">
    <citation type="submission" date="2021-02" db="EMBL/GenBank/DDBJ databases">
        <title>Natrosporangium hydrolyticum gen. nov., sp. nov, a haloalkaliphilic actinobacterium from a soda solonchak soil.</title>
        <authorList>
            <person name="Sorokin D.Y."/>
            <person name="Khijniak T.V."/>
            <person name="Zakharycheva A.P."/>
            <person name="Boueva O.V."/>
            <person name="Ariskina E.V."/>
            <person name="Hahnke R.L."/>
            <person name="Bunk B."/>
            <person name="Sproer C."/>
            <person name="Schumann P."/>
            <person name="Evtushenko L.I."/>
            <person name="Kublanov I.V."/>
        </authorList>
    </citation>
    <scope>NUCLEOTIDE SEQUENCE</scope>
    <source>
        <strain evidence="2">DSM 106523</strain>
    </source>
</reference>
<evidence type="ECO:0008006" key="4">
    <source>
        <dbReference type="Google" id="ProtNLM"/>
    </source>
</evidence>
<sequence>MADPPPTTLDDYAADASVLGVYQRVFAVLARESHAMVESADSVAIDEAILGAFAEAGPTGLAVDQVVAACSRFSPAQVRRRFAVLRSYRAVEKANDRPHELYYRATFAPYVMLLFLRRIRDSGGQAELHRLLSLARMSLDDPQATEADARSHLTEITNVFRLLANPLMQLATSAAIEELREQARPLLGNNELLTQAQEYHDAGAQRWPNLLPLCGQLRMALAAYRDAVSAAARRLLTHAGKTRALGLLPPERWRSFARHSDAATLAGALDGLLFDAPTPLVGVEELLDAVEEGLQTEGSRLPPPRPRIDDGPGPATPDGGDSERARLTAIAEELLAGSHRVAVAPLLDNAGGWPAARRVLSQLTAIHHRDELPYALTWGDGLRIDPEGARTWVSDGWFGRVEPAAGGDDR</sequence>
<accession>A0A895YAB9</accession>
<evidence type="ECO:0000256" key="1">
    <source>
        <dbReference type="SAM" id="MobiDB-lite"/>
    </source>
</evidence>
<protein>
    <recommendedName>
        <fullName evidence="4">DUF2397 family protein</fullName>
    </recommendedName>
</protein>
<evidence type="ECO:0000313" key="3">
    <source>
        <dbReference type="Proteomes" id="UP000662857"/>
    </source>
</evidence>
<feature type="region of interest" description="Disordered" evidence="1">
    <location>
        <begin position="294"/>
        <end position="322"/>
    </location>
</feature>
<dbReference type="AlphaFoldDB" id="A0A895YAB9"/>
<proteinExistence type="predicted"/>
<dbReference type="RefSeq" id="WP_239675325.1">
    <property type="nucleotide sequence ID" value="NZ_CP070499.1"/>
</dbReference>
<gene>
    <name evidence="2" type="ORF">JQS43_16615</name>
</gene>
<evidence type="ECO:0000313" key="2">
    <source>
        <dbReference type="EMBL" id="QSB13245.1"/>
    </source>
</evidence>
<dbReference type="KEGG" id="nhy:JQS43_16615"/>
<organism evidence="2 3">
    <name type="scientific">Natronosporangium hydrolyticum</name>
    <dbReference type="NCBI Taxonomy" id="2811111"/>
    <lineage>
        <taxon>Bacteria</taxon>
        <taxon>Bacillati</taxon>
        <taxon>Actinomycetota</taxon>
        <taxon>Actinomycetes</taxon>
        <taxon>Micromonosporales</taxon>
        <taxon>Micromonosporaceae</taxon>
        <taxon>Natronosporangium</taxon>
    </lineage>
</organism>